<sequence length="34" mass="4053">QQRKGVDVCMQAMDYPFRLIEKLMKGYYTETIPV</sequence>
<protein>
    <submittedName>
        <fullName evidence="1">Uncharacterized protein</fullName>
    </submittedName>
</protein>
<reference evidence="1" key="1">
    <citation type="journal article" date="2012" name="PLoS ONE">
        <title>Gene sets for utilization of primary and secondary nutrition supplies in the distal gut of endangered iberian lynx.</title>
        <authorList>
            <person name="Alcaide M."/>
            <person name="Messina E."/>
            <person name="Richter M."/>
            <person name="Bargiela R."/>
            <person name="Peplies J."/>
            <person name="Huws S.A."/>
            <person name="Newbold C.J."/>
            <person name="Golyshin P.N."/>
            <person name="Simon M.A."/>
            <person name="Lopez G."/>
            <person name="Yakimov M.M."/>
            <person name="Ferrer M."/>
        </authorList>
    </citation>
    <scope>NUCLEOTIDE SEQUENCE</scope>
</reference>
<proteinExistence type="predicted"/>
<feature type="non-terminal residue" evidence="1">
    <location>
        <position position="1"/>
    </location>
</feature>
<evidence type="ECO:0000313" key="1">
    <source>
        <dbReference type="EMBL" id="EJW89230.1"/>
    </source>
</evidence>
<organism evidence="1">
    <name type="scientific">gut metagenome</name>
    <dbReference type="NCBI Taxonomy" id="749906"/>
    <lineage>
        <taxon>unclassified sequences</taxon>
        <taxon>metagenomes</taxon>
        <taxon>organismal metagenomes</taxon>
    </lineage>
</organism>
<name>J9BNR9_9ZZZZ</name>
<comment type="caution">
    <text evidence="1">The sequence shown here is derived from an EMBL/GenBank/DDBJ whole genome shotgun (WGS) entry which is preliminary data.</text>
</comment>
<dbReference type="EMBL" id="AMCI01009617">
    <property type="protein sequence ID" value="EJW89230.1"/>
    <property type="molecule type" value="Genomic_DNA"/>
</dbReference>
<gene>
    <name evidence="1" type="ORF">EVA_22663</name>
</gene>
<dbReference type="AlphaFoldDB" id="J9BNR9"/>
<accession>J9BNR9</accession>